<comment type="similarity">
    <text evidence="1 3">Belongs to the 3-oxoacid CoA-transferase family.</text>
</comment>
<dbReference type="InterPro" id="IPR014388">
    <property type="entry name" value="3-oxoacid_CoA-transferase"/>
</dbReference>
<sequence length="495" mass="53246">MEIVTASYVASQVNSDSTVIPGGFGCCGHPDLYTHALRQRYENEGQPKSLTLLFASGAGDKQGKGLDQLAAKGMIKKAIGGFWGFCPALTNAARQGTIEGHNWPMGVISHLFRDITRGALGHITHIGLGSYIDPDIGGGCIENHAPSLISKLEIQGQQHLFYPAFSIDFSLLRGTRADEKGNISMDEEVAYHDALLQAMAAKNSGGKVAVQVKELVKALPCQDVHIPAHLVDFVTIAQDPLDHLPSYGELTTSDHQPEPKNIAKHYIVQRALHELPQTKACINLGIGIPALLGKYINKTQTDNSFTVESGIFNGQPKYGLSFGDSSEPDAIIGQSDLFAYYDGGGVDVAFLGFAEIDAQGCVNASLLGQRMTGVGGFINIAQSAKKLVLCGTLTTGALHAAQENGLLCIKNEGNITKFVSHVQQITIDLAHPTYCNKDVIIITERATFSFKNKVLTVMEISKGFSIADLQQHINFPISVSPSLTTINIRQVLHEL</sequence>
<protein>
    <recommendedName>
        <fullName evidence="3">Acetate CoA-transferase YdiF</fullName>
        <ecNumber evidence="3">2.8.3.8</ecNumber>
    </recommendedName>
</protein>
<dbReference type="Proteomes" id="UP000615755">
    <property type="component" value="Unassembled WGS sequence"/>
</dbReference>
<dbReference type="EC" id="2.8.3.8" evidence="3"/>
<comment type="catalytic activity">
    <reaction evidence="3">
        <text>an acyl-CoA + acetate = a carboxylate + acetyl-CoA</text>
        <dbReference type="Rhea" id="RHEA:13381"/>
        <dbReference type="ChEBI" id="CHEBI:29067"/>
        <dbReference type="ChEBI" id="CHEBI:30089"/>
        <dbReference type="ChEBI" id="CHEBI:57288"/>
        <dbReference type="ChEBI" id="CHEBI:58342"/>
        <dbReference type="EC" id="2.8.3.8"/>
    </reaction>
</comment>
<evidence type="ECO:0000256" key="3">
    <source>
        <dbReference type="PIRNR" id="PIRNR000858"/>
    </source>
</evidence>
<dbReference type="SUPFAM" id="SSF100950">
    <property type="entry name" value="NagB/RpiA/CoA transferase-like"/>
    <property type="match status" value="2"/>
</dbReference>
<reference evidence="4 5" key="1">
    <citation type="submission" date="2015-03" db="EMBL/GenBank/DDBJ databases">
        <title>Genome sequence of Pseudoalteromonas aurantia.</title>
        <authorList>
            <person name="Xie B.-B."/>
            <person name="Rong J.-C."/>
            <person name="Qin Q.-L."/>
            <person name="Zhang Y.-Z."/>
        </authorList>
    </citation>
    <scope>NUCLEOTIDE SEQUENCE [LARGE SCALE GENOMIC DNA]</scope>
    <source>
        <strain evidence="4 5">208</strain>
    </source>
</reference>
<proteinExistence type="inferred from homology"/>
<dbReference type="EMBL" id="AQGV01000012">
    <property type="protein sequence ID" value="MBE0368388.1"/>
    <property type="molecule type" value="Genomic_DNA"/>
</dbReference>
<dbReference type="PIRSF" id="PIRSF000858">
    <property type="entry name" value="SCOT-t"/>
    <property type="match status" value="1"/>
</dbReference>
<keyword evidence="2 3" id="KW-0808">Transferase</keyword>
<comment type="caution">
    <text evidence="4">The sequence shown here is derived from an EMBL/GenBank/DDBJ whole genome shotgun (WGS) entry which is preliminary data.</text>
</comment>
<dbReference type="Pfam" id="PF01144">
    <property type="entry name" value="CoA_trans"/>
    <property type="match status" value="1"/>
</dbReference>
<evidence type="ECO:0000313" key="5">
    <source>
        <dbReference type="Proteomes" id="UP000615755"/>
    </source>
</evidence>
<dbReference type="InterPro" id="IPR037171">
    <property type="entry name" value="NagB/RpiA_transferase-like"/>
</dbReference>
<comment type="function">
    <text evidence="3">CoA transferase having broad substrate specificity for short-chain acyl-CoA thioesters with the activity decreasing when the length of the carboxylic acid chain exceeds four carbons.</text>
</comment>
<organism evidence="4 5">
    <name type="scientific">Pseudoalteromonas aurantia 208</name>
    <dbReference type="NCBI Taxonomy" id="1314867"/>
    <lineage>
        <taxon>Bacteria</taxon>
        <taxon>Pseudomonadati</taxon>
        <taxon>Pseudomonadota</taxon>
        <taxon>Gammaproteobacteria</taxon>
        <taxon>Alteromonadales</taxon>
        <taxon>Pseudoalteromonadaceae</taxon>
        <taxon>Pseudoalteromonas</taxon>
    </lineage>
</organism>
<dbReference type="PANTHER" id="PTHR43293">
    <property type="entry name" value="ACETATE COA-TRANSFERASE YDIF"/>
    <property type="match status" value="1"/>
</dbReference>
<dbReference type="SMART" id="SM00882">
    <property type="entry name" value="CoA_trans"/>
    <property type="match status" value="1"/>
</dbReference>
<dbReference type="RefSeq" id="WP_192507678.1">
    <property type="nucleotide sequence ID" value="NZ_AQGV01000012.1"/>
</dbReference>
<keyword evidence="5" id="KW-1185">Reference proteome</keyword>
<gene>
    <name evidence="4" type="primary">pct</name>
    <name evidence="4" type="ORF">PAUR_a1976</name>
</gene>
<accession>A0ABR9EF56</accession>
<evidence type="ECO:0000313" key="4">
    <source>
        <dbReference type="EMBL" id="MBE0368388.1"/>
    </source>
</evidence>
<evidence type="ECO:0000256" key="1">
    <source>
        <dbReference type="ARBA" id="ARBA00007154"/>
    </source>
</evidence>
<name>A0ABR9EF56_9GAMM</name>
<evidence type="ECO:0000256" key="2">
    <source>
        <dbReference type="ARBA" id="ARBA00022679"/>
    </source>
</evidence>
<dbReference type="InterPro" id="IPR004165">
    <property type="entry name" value="CoA_trans_fam_I"/>
</dbReference>
<dbReference type="Gene3D" id="3.40.1080.10">
    <property type="entry name" value="Glutaconate Coenzyme A-transferase"/>
    <property type="match status" value="2"/>
</dbReference>
<dbReference type="PANTHER" id="PTHR43293:SF1">
    <property type="entry name" value="ACETATE COA-TRANSFERASE YDIF"/>
    <property type="match status" value="1"/>
</dbReference>